<keyword evidence="8" id="KW-1185">Reference proteome</keyword>
<sequence>MVVRLHHVEVLCQNLQQSLRKFCGNFGFRVLASSSFPNRVTLNRDSINFVLSEGASERDTVYNVALEVKDVKQVVDIVERNSGKIIRRPETFADRNGVVESAVIQTPVGNVVHTLLNASSYNGVFLPGFHESDNYKMALPERVDYVTPSNSTNKNSVIGDRLLTHFDHITFACPLGTSPSIMKWYERCFGFSRFNISSDEKSEGFIVQSSIQGASIGMKLTAMQYWFCSESELRINTDEPGGGVKFVFAEPLPGQGPNQVQTFLTEHGGPGIQHIGLHTPNIAEAVATLKDRGVKFIDPPSAYYSEEGKLQEIRDVGESVESLQKHGILLDAESFTSSESTASCLENMNVCQDADNKYLMQVFTRPLFNKDTFFLEVIQRCGATGFGAGNITALWKAVDSYLNNESNKSNS</sequence>
<dbReference type="PANTHER" id="PTHR11959">
    <property type="entry name" value="4-HYDROXYPHENYLPYRUVATE DIOXYGENASE"/>
    <property type="match status" value="1"/>
</dbReference>
<dbReference type="CDD" id="cd07250">
    <property type="entry name" value="HPPD_C_like"/>
    <property type="match status" value="1"/>
</dbReference>
<dbReference type="AlphaFoldDB" id="A0A2B4SK11"/>
<comment type="similarity">
    <text evidence="2">Belongs to the 4HPPD family.</text>
</comment>
<accession>A0A2B4SK11</accession>
<dbReference type="GO" id="GO:0003868">
    <property type="term" value="F:4-hydroxyphenylpyruvate dioxygenase activity"/>
    <property type="evidence" value="ECO:0007669"/>
    <property type="project" value="InterPro"/>
</dbReference>
<keyword evidence="4" id="KW-0677">Repeat</keyword>
<dbReference type="GO" id="GO:0046872">
    <property type="term" value="F:metal ion binding"/>
    <property type="evidence" value="ECO:0007669"/>
    <property type="project" value="UniProtKB-KW"/>
</dbReference>
<dbReference type="InterPro" id="IPR037523">
    <property type="entry name" value="VOC_core"/>
</dbReference>
<keyword evidence="5" id="KW-0408">Iron</keyword>
<evidence type="ECO:0000256" key="3">
    <source>
        <dbReference type="ARBA" id="ARBA00022723"/>
    </source>
</evidence>
<reference evidence="8" key="1">
    <citation type="journal article" date="2017" name="bioRxiv">
        <title>Comparative analysis of the genomes of Stylophora pistillata and Acropora digitifera provides evidence for extensive differences between species of corals.</title>
        <authorList>
            <person name="Voolstra C.R."/>
            <person name="Li Y."/>
            <person name="Liew Y.J."/>
            <person name="Baumgarten S."/>
            <person name="Zoccola D."/>
            <person name="Flot J.-F."/>
            <person name="Tambutte S."/>
            <person name="Allemand D."/>
            <person name="Aranda M."/>
        </authorList>
    </citation>
    <scope>NUCLEOTIDE SEQUENCE [LARGE SCALE GENOMIC DNA]</scope>
</reference>
<dbReference type="PROSITE" id="PS51819">
    <property type="entry name" value="VOC"/>
    <property type="match status" value="2"/>
</dbReference>
<proteinExistence type="inferred from homology"/>
<evidence type="ECO:0000259" key="6">
    <source>
        <dbReference type="PROSITE" id="PS51819"/>
    </source>
</evidence>
<dbReference type="SUPFAM" id="SSF54593">
    <property type="entry name" value="Glyoxalase/Bleomycin resistance protein/Dihydroxybiphenyl dioxygenase"/>
    <property type="match status" value="1"/>
</dbReference>
<dbReference type="InterPro" id="IPR005956">
    <property type="entry name" value="4OHPhenylPyrv_dOase"/>
</dbReference>
<dbReference type="InterPro" id="IPR041736">
    <property type="entry name" value="4OHPhenylPyrv_dOase_N"/>
</dbReference>
<evidence type="ECO:0000313" key="7">
    <source>
        <dbReference type="EMBL" id="PFX29210.1"/>
    </source>
</evidence>
<keyword evidence="7" id="KW-0223">Dioxygenase</keyword>
<evidence type="ECO:0000256" key="5">
    <source>
        <dbReference type="ARBA" id="ARBA00023004"/>
    </source>
</evidence>
<dbReference type="InterPro" id="IPR041735">
    <property type="entry name" value="4OHPhenylPyrv_dOase_C"/>
</dbReference>
<keyword evidence="7" id="KW-0670">Pyruvate</keyword>
<dbReference type="GO" id="GO:0009072">
    <property type="term" value="P:aromatic amino acid metabolic process"/>
    <property type="evidence" value="ECO:0007669"/>
    <property type="project" value="InterPro"/>
</dbReference>
<dbReference type="EMBL" id="LSMT01000069">
    <property type="protein sequence ID" value="PFX29210.1"/>
    <property type="molecule type" value="Genomic_DNA"/>
</dbReference>
<dbReference type="OrthoDB" id="414569at2759"/>
<gene>
    <name evidence="7" type="primary">HPDL</name>
    <name evidence="7" type="ORF">AWC38_SpisGene6016</name>
</gene>
<dbReference type="Pfam" id="PF13669">
    <property type="entry name" value="Glyoxalase_4"/>
    <property type="match status" value="1"/>
</dbReference>
<keyword evidence="3" id="KW-0479">Metal-binding</keyword>
<dbReference type="Gene3D" id="3.10.180.10">
    <property type="entry name" value="2,3-Dihydroxybiphenyl 1,2-Dioxygenase, domain 1"/>
    <property type="match status" value="2"/>
</dbReference>
<dbReference type="Proteomes" id="UP000225706">
    <property type="component" value="Unassembled WGS sequence"/>
</dbReference>
<protein>
    <submittedName>
        <fullName evidence="7">4-hydroxyphenylpyruvate dioxygenase-like protein</fullName>
    </submittedName>
</protein>
<dbReference type="CDD" id="cd08342">
    <property type="entry name" value="HPPD_N_like"/>
    <property type="match status" value="1"/>
</dbReference>
<evidence type="ECO:0000256" key="4">
    <source>
        <dbReference type="ARBA" id="ARBA00022737"/>
    </source>
</evidence>
<feature type="domain" description="VOC" evidence="6">
    <location>
        <begin position="4"/>
        <end position="118"/>
    </location>
</feature>
<evidence type="ECO:0000313" key="8">
    <source>
        <dbReference type="Proteomes" id="UP000225706"/>
    </source>
</evidence>
<organism evidence="7 8">
    <name type="scientific">Stylophora pistillata</name>
    <name type="common">Smooth cauliflower coral</name>
    <dbReference type="NCBI Taxonomy" id="50429"/>
    <lineage>
        <taxon>Eukaryota</taxon>
        <taxon>Metazoa</taxon>
        <taxon>Cnidaria</taxon>
        <taxon>Anthozoa</taxon>
        <taxon>Hexacorallia</taxon>
        <taxon>Scleractinia</taxon>
        <taxon>Astrocoeniina</taxon>
        <taxon>Pocilloporidae</taxon>
        <taxon>Stylophora</taxon>
    </lineage>
</organism>
<comment type="caution">
    <text evidence="7">The sequence shown here is derived from an EMBL/GenBank/DDBJ whole genome shotgun (WGS) entry which is preliminary data.</text>
</comment>
<name>A0A2B4SK11_STYPI</name>
<evidence type="ECO:0000256" key="1">
    <source>
        <dbReference type="ARBA" id="ARBA00001962"/>
    </source>
</evidence>
<dbReference type="InterPro" id="IPR029068">
    <property type="entry name" value="Glyas_Bleomycin-R_OHBP_Dase"/>
</dbReference>
<comment type="cofactor">
    <cofactor evidence="1">
        <name>Fe cation</name>
        <dbReference type="ChEBI" id="CHEBI:24875"/>
    </cofactor>
</comment>
<dbReference type="PANTHER" id="PTHR11959:SF10">
    <property type="entry name" value="4-HYDROXYPHENYLPYRUVATE DIOXYGENASE-LIKE PROTEIN"/>
    <property type="match status" value="1"/>
</dbReference>
<dbReference type="STRING" id="50429.A0A2B4SK11"/>
<feature type="domain" description="VOC" evidence="6">
    <location>
        <begin position="165"/>
        <end position="326"/>
    </location>
</feature>
<evidence type="ECO:0000256" key="2">
    <source>
        <dbReference type="ARBA" id="ARBA00005877"/>
    </source>
</evidence>
<keyword evidence="7" id="KW-0560">Oxidoreductase</keyword>